<keyword evidence="8 15" id="KW-0675">Receptor</keyword>
<dbReference type="EMBL" id="CP071520">
    <property type="protein sequence ID" value="QSX96097.1"/>
    <property type="molecule type" value="Genomic_DNA"/>
</dbReference>
<evidence type="ECO:0000256" key="4">
    <source>
        <dbReference type="ARBA" id="ARBA00022452"/>
    </source>
</evidence>
<dbReference type="SUPFAM" id="SSF56935">
    <property type="entry name" value="Porins"/>
    <property type="match status" value="1"/>
</dbReference>
<dbReference type="Pfam" id="PF07715">
    <property type="entry name" value="Plug"/>
    <property type="match status" value="1"/>
</dbReference>
<evidence type="ECO:0000256" key="9">
    <source>
        <dbReference type="ARBA" id="ARBA00023237"/>
    </source>
</evidence>
<organism evidence="15 16">
    <name type="scientific">Janthinobacterium lividum</name>
    <dbReference type="NCBI Taxonomy" id="29581"/>
    <lineage>
        <taxon>Bacteria</taxon>
        <taxon>Pseudomonadati</taxon>
        <taxon>Pseudomonadota</taxon>
        <taxon>Betaproteobacteria</taxon>
        <taxon>Burkholderiales</taxon>
        <taxon>Oxalobacteraceae</taxon>
        <taxon>Janthinobacterium</taxon>
    </lineage>
</organism>
<evidence type="ECO:0000259" key="13">
    <source>
        <dbReference type="Pfam" id="PF00593"/>
    </source>
</evidence>
<dbReference type="PANTHER" id="PTHR47234:SF3">
    <property type="entry name" value="SECRETIN_TONB SHORT N-TERMINAL DOMAIN-CONTAINING PROTEIN"/>
    <property type="match status" value="1"/>
</dbReference>
<dbReference type="InterPro" id="IPR037066">
    <property type="entry name" value="Plug_dom_sf"/>
</dbReference>
<keyword evidence="6 11" id="KW-0798">TonB box</keyword>
<evidence type="ECO:0000256" key="6">
    <source>
        <dbReference type="ARBA" id="ARBA00023077"/>
    </source>
</evidence>
<dbReference type="AlphaFoldDB" id="A0AAJ4MS81"/>
<comment type="subcellular location">
    <subcellularLocation>
        <location evidence="1 10">Cell outer membrane</location>
        <topology evidence="1 10">Multi-pass membrane protein</topology>
    </subcellularLocation>
</comment>
<protein>
    <submittedName>
        <fullName evidence="15">TonB-dependent receptor</fullName>
    </submittedName>
</protein>
<evidence type="ECO:0000313" key="16">
    <source>
        <dbReference type="Proteomes" id="UP000662821"/>
    </source>
</evidence>
<keyword evidence="3 10" id="KW-0813">Transport</keyword>
<keyword evidence="4 10" id="KW-1134">Transmembrane beta strand</keyword>
<evidence type="ECO:0000256" key="7">
    <source>
        <dbReference type="ARBA" id="ARBA00023136"/>
    </source>
</evidence>
<sequence>MTYSRTRIARAVALLCAMNALFAHPAQAYGAAPAAPASASDASEAPQAVIVTGTRGSNRTQFDTMAPVDVFNREDIGAVESSDLNDVLAQLVPSYVVQRLPMADGQVFVRPATLRGLSPDQTLVLVNGKRFHRSALLGARGAQAPDLAQIPVSAIKRIEVLRDGASAQYGSDAIAGVINIILDDTLGTEVSLHHSQYSEGDGKGNEVNLKTGFVFGETGKATIFGALAKSDPTSRTRQRADAIAFQNAHPELKVPNPVQRWGQPELDSKRIGFNASMALSDTTELYGFGLFSRSDGTSDFNWRNPDTSTGAYKTSSLFPGWDLRSIYPLGFSPSYSNEQDDVQVVAGVRGHFNDRFGWDVSASWGRNRIDYKLANSINASMGPGSPTSFYLGQLSQVEKILNANFNYELPVASLPQPVNIAFGAEARNETYGVKAGDVASWTVGPGAAIGLDANANGAPGFSNRQAGSWGQDSYAAYLDVEVPVTKALSLGGAARYEHFSEFGSTVNGKLSARYALSEDMALRGSYSTGFRAPTPGQSNTNSTNQGLDTKTLLLFTSGRLANNDPLAILLGAKALKPEKSKNLSLGFTWKTPAGFSGSVDVYDIKVSDRFSTSAAFAVPAGVANPLRYTSVSYFTNDFDTTTRGIDIVGSHLSRIGDGKLNLTLAYNYNTTKVDDGKSSLVTNAAQRQVFEERLPRQKATISGNYDLGNWNTLARVRYYGAWTDNSGNATGDIFQRFGAMQFLDLAASYKISDKQSVRVGIDNVLDKYPDEATFQASRGLIYSRNAPYDTDGRNLYVEYKVKF</sequence>
<reference evidence="15 16" key="1">
    <citation type="submission" date="2021-03" db="EMBL/GenBank/DDBJ databases">
        <title>Draft genome sequence of Janthinobacterium sp. strain PLB02 isolated from infected primmorphs (Lubomirskia baicalensis).</title>
        <authorList>
            <person name="Chernogor L.I."/>
            <person name="Belikov S.I."/>
            <person name="Petrushin I.S."/>
        </authorList>
    </citation>
    <scope>NUCLEOTIDE SEQUENCE [LARGE SCALE GENOMIC DNA]</scope>
    <source>
        <strain evidence="15 16">PLB02</strain>
    </source>
</reference>
<feature type="domain" description="TonB-dependent receptor plug" evidence="14">
    <location>
        <begin position="61"/>
        <end position="177"/>
    </location>
</feature>
<keyword evidence="7 10" id="KW-0472">Membrane</keyword>
<dbReference type="Pfam" id="PF00593">
    <property type="entry name" value="TonB_dep_Rec_b-barrel"/>
    <property type="match status" value="1"/>
</dbReference>
<evidence type="ECO:0000256" key="1">
    <source>
        <dbReference type="ARBA" id="ARBA00004571"/>
    </source>
</evidence>
<feature type="chain" id="PRO_5042576807" evidence="12">
    <location>
        <begin position="29"/>
        <end position="803"/>
    </location>
</feature>
<evidence type="ECO:0000256" key="5">
    <source>
        <dbReference type="ARBA" id="ARBA00022692"/>
    </source>
</evidence>
<dbReference type="InterPro" id="IPR036942">
    <property type="entry name" value="Beta-barrel_TonB_sf"/>
</dbReference>
<dbReference type="Gene3D" id="2.40.170.20">
    <property type="entry name" value="TonB-dependent receptor, beta-barrel domain"/>
    <property type="match status" value="1"/>
</dbReference>
<evidence type="ECO:0000256" key="12">
    <source>
        <dbReference type="SAM" id="SignalP"/>
    </source>
</evidence>
<evidence type="ECO:0000256" key="10">
    <source>
        <dbReference type="PROSITE-ProRule" id="PRU01360"/>
    </source>
</evidence>
<keyword evidence="12" id="KW-0732">Signal</keyword>
<dbReference type="CDD" id="cd01347">
    <property type="entry name" value="ligand_gated_channel"/>
    <property type="match status" value="1"/>
</dbReference>
<dbReference type="Proteomes" id="UP000662821">
    <property type="component" value="Chromosome"/>
</dbReference>
<comment type="similarity">
    <text evidence="2 10 11">Belongs to the TonB-dependent receptor family.</text>
</comment>
<evidence type="ECO:0000256" key="11">
    <source>
        <dbReference type="RuleBase" id="RU003357"/>
    </source>
</evidence>
<dbReference type="InterPro" id="IPR000531">
    <property type="entry name" value="Beta-barrel_TonB"/>
</dbReference>
<keyword evidence="9 10" id="KW-0998">Cell outer membrane</keyword>
<evidence type="ECO:0000256" key="3">
    <source>
        <dbReference type="ARBA" id="ARBA00022448"/>
    </source>
</evidence>
<dbReference type="PROSITE" id="PS52016">
    <property type="entry name" value="TONB_DEPENDENT_REC_3"/>
    <property type="match status" value="1"/>
</dbReference>
<dbReference type="InterPro" id="IPR012910">
    <property type="entry name" value="Plug_dom"/>
</dbReference>
<dbReference type="PANTHER" id="PTHR47234">
    <property type="match status" value="1"/>
</dbReference>
<proteinExistence type="inferred from homology"/>
<dbReference type="Gene3D" id="2.170.130.10">
    <property type="entry name" value="TonB-dependent receptor, plug domain"/>
    <property type="match status" value="1"/>
</dbReference>
<dbReference type="InterPro" id="IPR039426">
    <property type="entry name" value="TonB-dep_rcpt-like"/>
</dbReference>
<evidence type="ECO:0000256" key="2">
    <source>
        <dbReference type="ARBA" id="ARBA00009810"/>
    </source>
</evidence>
<name>A0AAJ4MS81_9BURK</name>
<evidence type="ECO:0000256" key="8">
    <source>
        <dbReference type="ARBA" id="ARBA00023170"/>
    </source>
</evidence>
<evidence type="ECO:0000259" key="14">
    <source>
        <dbReference type="Pfam" id="PF07715"/>
    </source>
</evidence>
<evidence type="ECO:0000313" key="15">
    <source>
        <dbReference type="EMBL" id="QSX96097.1"/>
    </source>
</evidence>
<feature type="signal peptide" evidence="12">
    <location>
        <begin position="1"/>
        <end position="28"/>
    </location>
</feature>
<keyword evidence="5 10" id="KW-0812">Transmembrane</keyword>
<dbReference type="RefSeq" id="WP_208672437.1">
    <property type="nucleotide sequence ID" value="NZ_CP071520.1"/>
</dbReference>
<gene>
    <name evidence="15" type="ORF">J3P46_26320</name>
</gene>
<feature type="domain" description="TonB-dependent receptor-like beta-barrel" evidence="13">
    <location>
        <begin position="281"/>
        <end position="764"/>
    </location>
</feature>
<dbReference type="GO" id="GO:0009279">
    <property type="term" value="C:cell outer membrane"/>
    <property type="evidence" value="ECO:0007669"/>
    <property type="project" value="UniProtKB-SubCell"/>
</dbReference>
<accession>A0AAJ4MS81</accession>